<evidence type="ECO:0000256" key="13">
    <source>
        <dbReference type="SAM" id="MobiDB-lite"/>
    </source>
</evidence>
<evidence type="ECO:0000256" key="8">
    <source>
        <dbReference type="ARBA" id="ARBA00023929"/>
    </source>
</evidence>
<dbReference type="AlphaFoldDB" id="A0A9P0DB77"/>
<organism evidence="15 16">
    <name type="scientific">Phaedon cochleariae</name>
    <name type="common">Mustard beetle</name>
    <dbReference type="NCBI Taxonomy" id="80249"/>
    <lineage>
        <taxon>Eukaryota</taxon>
        <taxon>Metazoa</taxon>
        <taxon>Ecdysozoa</taxon>
        <taxon>Arthropoda</taxon>
        <taxon>Hexapoda</taxon>
        <taxon>Insecta</taxon>
        <taxon>Pterygota</taxon>
        <taxon>Neoptera</taxon>
        <taxon>Endopterygota</taxon>
        <taxon>Coleoptera</taxon>
        <taxon>Polyphaga</taxon>
        <taxon>Cucujiformia</taxon>
        <taxon>Chrysomeloidea</taxon>
        <taxon>Chrysomelidae</taxon>
        <taxon>Chrysomelinae</taxon>
        <taxon>Chrysomelini</taxon>
        <taxon>Phaedon</taxon>
    </lineage>
</organism>
<evidence type="ECO:0000313" key="15">
    <source>
        <dbReference type="EMBL" id="CAH1119407.1"/>
    </source>
</evidence>
<comment type="catalytic activity">
    <reaction evidence="7">
        <text>inosine + phosphate = alpha-D-ribose 1-phosphate + hypoxanthine</text>
        <dbReference type="Rhea" id="RHEA:27646"/>
        <dbReference type="ChEBI" id="CHEBI:17368"/>
        <dbReference type="ChEBI" id="CHEBI:17596"/>
        <dbReference type="ChEBI" id="CHEBI:43474"/>
        <dbReference type="ChEBI" id="CHEBI:57720"/>
        <dbReference type="EC" id="2.4.2.1"/>
    </reaction>
</comment>
<dbReference type="Pfam" id="PF01048">
    <property type="entry name" value="PNP_UDP_1"/>
    <property type="match status" value="1"/>
</dbReference>
<dbReference type="InterPro" id="IPR011270">
    <property type="entry name" value="Pur_Nuc_Pase_Ino/Guo-sp"/>
</dbReference>
<feature type="binding site" evidence="12">
    <location>
        <position position="270"/>
    </location>
    <ligand>
        <name>a purine D-ribonucleoside</name>
        <dbReference type="ChEBI" id="CHEBI:142355"/>
    </ligand>
</feature>
<feature type="domain" description="Nucleoside phosphorylase" evidence="14">
    <location>
        <begin position="55"/>
        <end position="307"/>
    </location>
</feature>
<dbReference type="NCBIfam" id="TIGR01700">
    <property type="entry name" value="PNPH"/>
    <property type="match status" value="1"/>
</dbReference>
<gene>
    <name evidence="15" type="ORF">PHAECO_LOCUS3533</name>
</gene>
<evidence type="ECO:0000313" key="16">
    <source>
        <dbReference type="Proteomes" id="UP001153737"/>
    </source>
</evidence>
<accession>A0A9P0DB77</accession>
<dbReference type="CDD" id="cd09009">
    <property type="entry name" value="PNP-EcPNPII_like"/>
    <property type="match status" value="1"/>
</dbReference>
<dbReference type="InterPro" id="IPR011268">
    <property type="entry name" value="Purine_phosphorylase"/>
</dbReference>
<dbReference type="EMBL" id="OU896719">
    <property type="protein sequence ID" value="CAH1119407.1"/>
    <property type="molecule type" value="Genomic_DNA"/>
</dbReference>
<evidence type="ECO:0000256" key="12">
    <source>
        <dbReference type="PIRSR" id="PIRSR000477-2"/>
    </source>
</evidence>
<dbReference type="Proteomes" id="UP001153737">
    <property type="component" value="Chromosome 13"/>
</dbReference>
<feature type="binding site" evidence="12">
    <location>
        <position position="247"/>
    </location>
    <ligand>
        <name>phosphate</name>
        <dbReference type="ChEBI" id="CHEBI:43474"/>
    </ligand>
</feature>
<feature type="binding site" evidence="12">
    <location>
        <position position="228"/>
    </location>
    <ligand>
        <name>a purine D-ribonucleoside</name>
        <dbReference type="ChEBI" id="CHEBI:142355"/>
    </ligand>
</feature>
<feature type="region of interest" description="Disordered" evidence="13">
    <location>
        <begin position="1"/>
        <end position="31"/>
    </location>
</feature>
<protein>
    <recommendedName>
        <fullName evidence="4 11">Purine nucleoside phosphorylase</fullName>
        <ecNumber evidence="3 11">2.4.2.1</ecNumber>
    </recommendedName>
    <alternativeName>
        <fullName evidence="11">Inosine-guanosine phosphorylase</fullName>
    </alternativeName>
</protein>
<feature type="binding site" evidence="12">
    <location>
        <position position="62"/>
    </location>
    <ligand>
        <name>phosphate</name>
        <dbReference type="ChEBI" id="CHEBI:43474"/>
    </ligand>
</feature>
<keyword evidence="6 11" id="KW-0808">Transferase</keyword>
<evidence type="ECO:0000256" key="3">
    <source>
        <dbReference type="ARBA" id="ARBA00011886"/>
    </source>
</evidence>
<dbReference type="InterPro" id="IPR035994">
    <property type="entry name" value="Nucleoside_phosphorylase_sf"/>
</dbReference>
<evidence type="ECO:0000256" key="2">
    <source>
        <dbReference type="ARBA" id="ARBA00006751"/>
    </source>
</evidence>
<feature type="binding site" evidence="12">
    <location>
        <position position="93"/>
    </location>
    <ligand>
        <name>phosphate</name>
        <dbReference type="ChEBI" id="CHEBI:43474"/>
    </ligand>
</feature>
<feature type="compositionally biased region" description="Polar residues" evidence="13">
    <location>
        <begin position="1"/>
        <end position="17"/>
    </location>
</feature>
<dbReference type="PANTHER" id="PTHR11904:SF9">
    <property type="entry name" value="PURINE NUCLEOSIDE PHOSPHORYLASE-RELATED"/>
    <property type="match status" value="1"/>
</dbReference>
<evidence type="ECO:0000256" key="10">
    <source>
        <dbReference type="ARBA" id="ARBA00023970"/>
    </source>
</evidence>
<dbReference type="EC" id="2.4.2.1" evidence="3 11"/>
<dbReference type="OrthoDB" id="10261782at2759"/>
<comment type="function">
    <text evidence="11">The purine nucleoside phosphorylases catalyze the phosphorolytic breakdown of the N-glycosidic bond in the beta-(deoxy)ribonucleoside molecules, with the formation of the corresponding free purine bases and pentose-1-phosphate.</text>
</comment>
<keyword evidence="16" id="KW-1185">Reference proteome</keyword>
<evidence type="ECO:0000256" key="7">
    <source>
        <dbReference type="ARBA" id="ARBA00023918"/>
    </source>
</evidence>
<feature type="binding site" evidence="12">
    <location>
        <position position="145"/>
    </location>
    <ligand>
        <name>phosphate</name>
        <dbReference type="ChEBI" id="CHEBI:43474"/>
    </ligand>
</feature>
<dbReference type="FunFam" id="3.40.50.1580:FF:000004">
    <property type="entry name" value="Purine nucleoside phosphorylase"/>
    <property type="match status" value="1"/>
</dbReference>
<dbReference type="NCBIfam" id="TIGR01697">
    <property type="entry name" value="PNPH-PUNA-XAPA"/>
    <property type="match status" value="1"/>
</dbReference>
<dbReference type="InterPro" id="IPR000845">
    <property type="entry name" value="Nucleoside_phosphorylase_d"/>
</dbReference>
<evidence type="ECO:0000256" key="9">
    <source>
        <dbReference type="ARBA" id="ARBA00023950"/>
    </source>
</evidence>
<comment type="catalytic activity">
    <reaction evidence="8">
        <text>2'-deoxyguanosine + phosphate = 2-deoxy-alpha-D-ribose 1-phosphate + guanine</text>
        <dbReference type="Rhea" id="RHEA:27738"/>
        <dbReference type="ChEBI" id="CHEBI:16235"/>
        <dbReference type="ChEBI" id="CHEBI:17172"/>
        <dbReference type="ChEBI" id="CHEBI:43474"/>
        <dbReference type="ChEBI" id="CHEBI:57259"/>
        <dbReference type="EC" id="2.4.2.1"/>
    </reaction>
</comment>
<evidence type="ECO:0000256" key="5">
    <source>
        <dbReference type="ARBA" id="ARBA00022676"/>
    </source>
</evidence>
<name>A0A9P0DB77_PHACE</name>
<comment type="pathway">
    <text evidence="1 11">Purine metabolism; purine nucleoside salvage.</text>
</comment>
<dbReference type="NCBIfam" id="NF006054">
    <property type="entry name" value="PRK08202.1"/>
    <property type="match status" value="1"/>
</dbReference>
<dbReference type="GO" id="GO:0005737">
    <property type="term" value="C:cytoplasm"/>
    <property type="evidence" value="ECO:0007669"/>
    <property type="project" value="TreeGrafter"/>
</dbReference>
<dbReference type="GO" id="GO:0009116">
    <property type="term" value="P:nucleoside metabolic process"/>
    <property type="evidence" value="ECO:0007669"/>
    <property type="project" value="InterPro"/>
</dbReference>
<dbReference type="GO" id="GO:0004731">
    <property type="term" value="F:purine-nucleoside phosphorylase activity"/>
    <property type="evidence" value="ECO:0007669"/>
    <property type="project" value="UniProtKB-EC"/>
</dbReference>
<feature type="binding site" evidence="12">
    <location>
        <begin position="113"/>
        <end position="115"/>
    </location>
    <ligand>
        <name>phosphate</name>
        <dbReference type="ChEBI" id="CHEBI:43474"/>
    </ligand>
</feature>
<proteinExistence type="inferred from homology"/>
<reference evidence="15" key="1">
    <citation type="submission" date="2022-01" db="EMBL/GenBank/DDBJ databases">
        <authorList>
            <person name="King R."/>
        </authorList>
    </citation>
    <scope>NUCLEOTIDE SEQUENCE</scope>
</reference>
<evidence type="ECO:0000256" key="1">
    <source>
        <dbReference type="ARBA" id="ARBA00005058"/>
    </source>
</evidence>
<keyword evidence="5 11" id="KW-0328">Glycosyltransferase</keyword>
<comment type="catalytic activity">
    <reaction evidence="9">
        <text>2'-deoxyinosine + phosphate = 2-deoxy-alpha-D-ribose 1-phosphate + hypoxanthine</text>
        <dbReference type="Rhea" id="RHEA:27750"/>
        <dbReference type="ChEBI" id="CHEBI:17368"/>
        <dbReference type="ChEBI" id="CHEBI:28997"/>
        <dbReference type="ChEBI" id="CHEBI:43474"/>
        <dbReference type="ChEBI" id="CHEBI:57259"/>
        <dbReference type="EC" id="2.4.2.1"/>
    </reaction>
</comment>
<dbReference type="SUPFAM" id="SSF53167">
    <property type="entry name" value="Purine and uridine phosphorylases"/>
    <property type="match status" value="1"/>
</dbReference>
<evidence type="ECO:0000259" key="14">
    <source>
        <dbReference type="Pfam" id="PF01048"/>
    </source>
</evidence>
<comment type="similarity">
    <text evidence="2 11">Belongs to the PNP/MTAP phosphorylase family.</text>
</comment>
<comment type="catalytic activity">
    <reaction evidence="10">
        <text>guanosine + phosphate = alpha-D-ribose 1-phosphate + guanine</text>
        <dbReference type="Rhea" id="RHEA:13233"/>
        <dbReference type="ChEBI" id="CHEBI:16235"/>
        <dbReference type="ChEBI" id="CHEBI:16750"/>
        <dbReference type="ChEBI" id="CHEBI:43474"/>
        <dbReference type="ChEBI" id="CHEBI:57720"/>
        <dbReference type="EC" id="2.4.2.1"/>
    </reaction>
</comment>
<reference evidence="15" key="2">
    <citation type="submission" date="2022-10" db="EMBL/GenBank/DDBJ databases">
        <authorList>
            <consortium name="ENA_rothamsted_submissions"/>
            <consortium name="culmorum"/>
            <person name="King R."/>
        </authorList>
    </citation>
    <scope>NUCLEOTIDE SEQUENCE</scope>
</reference>
<dbReference type="PIRSF" id="PIRSF000477">
    <property type="entry name" value="PurNPase"/>
    <property type="match status" value="1"/>
</dbReference>
<evidence type="ECO:0000256" key="4">
    <source>
        <dbReference type="ARBA" id="ARBA00013834"/>
    </source>
</evidence>
<evidence type="ECO:0000256" key="6">
    <source>
        <dbReference type="ARBA" id="ARBA00022679"/>
    </source>
</evidence>
<sequence>MTTNGVKVNGHGNTQNIEYFGDNGQHKTEDDNRSTYESLVQTADFLKRLVPFKPEIGIICGSGMGSLADALRDKIEVPYERIPHFPRSTVKGHAGALVFGYLADVPVVCMKGRFHYYEGYPLWKCSLPVRVMKLLGASHLIATNAAGGLNPNYRVGDVMLVKDHINLMGFAGNNPLQGPNDERFGPRFPPMNQAYDRDLITAAKKVAQEVGLPIHEGVYTCLGGPNFETVSELRMLKMLGADTVGMSTVHEVITARHCDMTVFAFSLITNECITDYDCQENPNHEEVIDVGKMREEVLKNFVQRVVKHIGGK</sequence>
<dbReference type="PANTHER" id="PTHR11904">
    <property type="entry name" value="METHYLTHIOADENOSINE/PURINE NUCLEOSIDE PHOSPHORYLASE"/>
    <property type="match status" value="1"/>
</dbReference>
<dbReference type="Gene3D" id="3.40.50.1580">
    <property type="entry name" value="Nucleoside phosphorylase domain"/>
    <property type="match status" value="1"/>
</dbReference>
<evidence type="ECO:0000256" key="11">
    <source>
        <dbReference type="PIRNR" id="PIRNR000477"/>
    </source>
</evidence>